<name>A0A645E048_9ZZZZ</name>
<organism evidence="1">
    <name type="scientific">bioreactor metagenome</name>
    <dbReference type="NCBI Taxonomy" id="1076179"/>
    <lineage>
        <taxon>unclassified sequences</taxon>
        <taxon>metagenomes</taxon>
        <taxon>ecological metagenomes</taxon>
    </lineage>
</organism>
<sequence length="116" mass="13531">MGANDNLKENIALINDEVKNKLVYNGIKSENNVLYYDYTYSGDSLLWVYQTIPETVINYILYELAFYRAGFQWGHYYVSTSDGMHFTLTDNIRISHDGNDGLRKVYEYIEAYTPQS</sequence>
<reference evidence="1" key="1">
    <citation type="submission" date="2019-08" db="EMBL/GenBank/DDBJ databases">
        <authorList>
            <person name="Kucharzyk K."/>
            <person name="Murdoch R.W."/>
            <person name="Higgins S."/>
            <person name="Loffler F."/>
        </authorList>
    </citation>
    <scope>NUCLEOTIDE SEQUENCE</scope>
</reference>
<proteinExistence type="predicted"/>
<dbReference type="EMBL" id="VSSQ01041558">
    <property type="protein sequence ID" value="MPM95017.1"/>
    <property type="molecule type" value="Genomic_DNA"/>
</dbReference>
<evidence type="ECO:0000313" key="1">
    <source>
        <dbReference type="EMBL" id="MPM95017.1"/>
    </source>
</evidence>
<gene>
    <name evidence="1" type="ORF">SDC9_142166</name>
</gene>
<comment type="caution">
    <text evidence="1">The sequence shown here is derived from an EMBL/GenBank/DDBJ whole genome shotgun (WGS) entry which is preliminary data.</text>
</comment>
<accession>A0A645E048</accession>
<dbReference type="AlphaFoldDB" id="A0A645E048"/>
<protein>
    <recommendedName>
        <fullName evidence="2">Peptidase M15C domain-containing protein</fullName>
    </recommendedName>
</protein>
<evidence type="ECO:0008006" key="2">
    <source>
        <dbReference type="Google" id="ProtNLM"/>
    </source>
</evidence>